<dbReference type="GO" id="GO:0051607">
    <property type="term" value="P:defense response to virus"/>
    <property type="evidence" value="ECO:0007669"/>
    <property type="project" value="UniProtKB-KW"/>
</dbReference>
<dbReference type="AlphaFoldDB" id="A0A3D8Y6E7"/>
<dbReference type="NCBIfam" id="TIGR01877">
    <property type="entry name" value="cas_cas6"/>
    <property type="match status" value="1"/>
</dbReference>
<accession>A0A3D8Y6E7</accession>
<keyword evidence="2" id="KW-0694">RNA-binding</keyword>
<feature type="domain" description="CRISPR associated protein Cas6 C-terminal" evidence="4">
    <location>
        <begin position="109"/>
        <end position="217"/>
    </location>
</feature>
<name>A0A3D8Y6E7_9BACT</name>
<protein>
    <submittedName>
        <fullName evidence="5">CRISPR-associated endoribonuclease Cas6</fullName>
    </submittedName>
</protein>
<keyword evidence="3" id="KW-0051">Antiviral defense</keyword>
<reference evidence="5 6" key="1">
    <citation type="submission" date="2018-07" db="EMBL/GenBank/DDBJ databases">
        <title>Dyadobacter roseus sp. nov., isolated from rose rhizosphere soil.</title>
        <authorList>
            <person name="Chen L."/>
        </authorList>
    </citation>
    <scope>NUCLEOTIDE SEQUENCE [LARGE SCALE GENOMIC DNA]</scope>
    <source>
        <strain evidence="5 6">RS19</strain>
    </source>
</reference>
<dbReference type="GO" id="GO:0003723">
    <property type="term" value="F:RNA binding"/>
    <property type="evidence" value="ECO:0007669"/>
    <property type="project" value="UniProtKB-KW"/>
</dbReference>
<dbReference type="Gene3D" id="3.30.70.1900">
    <property type="match status" value="1"/>
</dbReference>
<dbReference type="Gene3D" id="3.30.70.1890">
    <property type="match status" value="1"/>
</dbReference>
<dbReference type="InterPro" id="IPR010156">
    <property type="entry name" value="CRISPR-assoc_prot_Cas6"/>
</dbReference>
<dbReference type="Pfam" id="PF01881">
    <property type="entry name" value="Cas_Cas6_C"/>
    <property type="match status" value="1"/>
</dbReference>
<dbReference type="CDD" id="cd21140">
    <property type="entry name" value="Cas6_I-like"/>
    <property type="match status" value="1"/>
</dbReference>
<dbReference type="GO" id="GO:0016788">
    <property type="term" value="F:hydrolase activity, acting on ester bonds"/>
    <property type="evidence" value="ECO:0007669"/>
    <property type="project" value="InterPro"/>
</dbReference>
<dbReference type="InterPro" id="IPR045747">
    <property type="entry name" value="CRISPR-assoc_prot_Cas6_N_sf"/>
</dbReference>
<evidence type="ECO:0000256" key="3">
    <source>
        <dbReference type="ARBA" id="ARBA00023118"/>
    </source>
</evidence>
<comment type="caution">
    <text evidence="5">The sequence shown here is derived from an EMBL/GenBank/DDBJ whole genome shotgun (WGS) entry which is preliminary data.</text>
</comment>
<dbReference type="PANTHER" id="PTHR36984">
    <property type="entry name" value="CRISPR-ASSOCIATED ENDORIBONUCLEASE CAS6 1"/>
    <property type="match status" value="1"/>
</dbReference>
<comment type="similarity">
    <text evidence="1">Belongs to the CRISPR-associated protein Cas6/Cse3/CasE family.</text>
</comment>
<dbReference type="Proteomes" id="UP000256373">
    <property type="component" value="Unassembled WGS sequence"/>
</dbReference>
<dbReference type="RefSeq" id="WP_115832793.1">
    <property type="nucleotide sequence ID" value="NZ_QNUL01000020.1"/>
</dbReference>
<evidence type="ECO:0000313" key="5">
    <source>
        <dbReference type="EMBL" id="REA58459.1"/>
    </source>
</evidence>
<evidence type="ECO:0000256" key="2">
    <source>
        <dbReference type="ARBA" id="ARBA00022884"/>
    </source>
</evidence>
<dbReference type="InterPro" id="IPR049435">
    <property type="entry name" value="Cas_Cas6_C"/>
</dbReference>
<dbReference type="PANTHER" id="PTHR36984:SF1">
    <property type="entry name" value="CRISPR-ASSOCIATED ENDORIBONUCLEASE CAS6 1"/>
    <property type="match status" value="1"/>
</dbReference>
<organism evidence="5 6">
    <name type="scientific">Dyadobacter luteus</name>
    <dbReference type="NCBI Taxonomy" id="2259619"/>
    <lineage>
        <taxon>Bacteria</taxon>
        <taxon>Pseudomonadati</taxon>
        <taxon>Bacteroidota</taxon>
        <taxon>Cytophagia</taxon>
        <taxon>Cytophagales</taxon>
        <taxon>Spirosomataceae</taxon>
        <taxon>Dyadobacter</taxon>
    </lineage>
</organism>
<evidence type="ECO:0000259" key="4">
    <source>
        <dbReference type="Pfam" id="PF01881"/>
    </source>
</evidence>
<proteinExistence type="inferred from homology"/>
<evidence type="ECO:0000256" key="1">
    <source>
        <dbReference type="ARBA" id="ARBA00005937"/>
    </source>
</evidence>
<sequence length="218" mass="24019">MRIHIKTSSNREPVPFDHLHLLVGAFHKWLGENEVHGDLSLYSLSWLKGAKAINGELSFSQGASFFISAHDDLIIKRIISGVRSSPETFCGMLVKEVSIQATPSFENLKSFGVNSPVLVKTLFDGKQKHLTYEDPESSEILTSVFKRKLLKAGLDDSEVNVAFDRTYFNPKTKLINYRGIGNKANICPVIVEGSPEQLAFAWNVGIGHSTGIGFGALN</sequence>
<gene>
    <name evidence="5" type="primary">cas6</name>
    <name evidence="5" type="ORF">DSL64_20430</name>
</gene>
<evidence type="ECO:0000313" key="6">
    <source>
        <dbReference type="Proteomes" id="UP000256373"/>
    </source>
</evidence>
<dbReference type="EMBL" id="QNUL01000020">
    <property type="protein sequence ID" value="REA58459.1"/>
    <property type="molecule type" value="Genomic_DNA"/>
</dbReference>
<keyword evidence="6" id="KW-1185">Reference proteome</keyword>
<dbReference type="OrthoDB" id="956004at2"/>